<feature type="transmembrane region" description="Helical" evidence="7">
    <location>
        <begin position="489"/>
        <end position="511"/>
    </location>
</feature>
<feature type="transmembrane region" description="Helical" evidence="7">
    <location>
        <begin position="183"/>
        <end position="201"/>
    </location>
</feature>
<dbReference type="OrthoDB" id="8184704at2"/>
<dbReference type="PANTHER" id="PTHR30250:SF11">
    <property type="entry name" value="O-ANTIGEN TRANSPORTER-RELATED"/>
    <property type="match status" value="1"/>
</dbReference>
<feature type="transmembrane region" description="Helical" evidence="7">
    <location>
        <begin position="35"/>
        <end position="56"/>
    </location>
</feature>
<feature type="transmembrane region" description="Helical" evidence="7">
    <location>
        <begin position="110"/>
        <end position="128"/>
    </location>
</feature>
<keyword evidence="4 7" id="KW-1133">Transmembrane helix</keyword>
<proteinExistence type="predicted"/>
<accession>A0A844SZZ2</accession>
<feature type="transmembrane region" description="Helical" evidence="7">
    <location>
        <begin position="62"/>
        <end position="81"/>
    </location>
</feature>
<keyword evidence="5 7" id="KW-0472">Membrane</keyword>
<comment type="subcellular location">
    <subcellularLocation>
        <location evidence="1">Cell membrane</location>
        <topology evidence="1">Multi-pass membrane protein</topology>
    </subcellularLocation>
</comment>
<sequence length="524" mass="56347">MTDTQVDAPGRTDGPKSEEGGGRLHRLIHGWSANLVQMLLALTQQLLLIPAFLHFWTSDMLAAWLALFAAGSLVIIADAGLQLRSINRFLAFKSCVDCDGRTASFYARMMRIYLCIVVVLGALLIIGTELFPPAAVLGFRGLPTFDTAMLVITVGTLLALPANLVSGLYRVRGKYGRAVWSQNVALGLGQVGQLIAVALFGSLLAVAIAYVSTQILFALFLIVYDAPRQLPFLRRARGRSAVSWRWSAGQFGLGFPFSIANLTELVLANAPMLLVSAMVTDRVAVAQWGLVRVISSFLRGLCILMTLPIGAELGHDHAIGDKVRLRRLYAQGSLFVTAMASLIVAGLLPFWSDFFALWTHGSIPNDATLAITLLLGSAVVAPSLMAFVFANHSNRGDLLVRTKGLQLIAFLILSVLLIPRLGPLGAAIAIVASDLLTQFGILTLVIMSQTLAHPLRHMLVLIASMVTIMLGGWGLGLAIHALVPGAGMFRFLVECTIWLVVVTLAASPLLIARVRRYVLAAVPN</sequence>
<reference evidence="8 9" key="1">
    <citation type="submission" date="2019-12" db="EMBL/GenBank/DDBJ databases">
        <title>Draft genome sequences Bradyrhizobium cajani AMBPC1010, Bradyrhizobium pachyrhizi AMBPC1040 and Bradyrhizobium yuanmingense ALSPC3051, three plant growth promoting strains isolated from nodules of Cajanus cajan L. in Dominican Republic.</title>
        <authorList>
            <person name="Flores-Felix J.D."/>
            <person name="Araujo J."/>
            <person name="Diaz-Alcantara C."/>
            <person name="Gonzalez-Andres F."/>
            <person name="Velazquez E."/>
        </authorList>
    </citation>
    <scope>NUCLEOTIDE SEQUENCE [LARGE SCALE GENOMIC DNA]</scope>
    <source>
        <strain evidence="8 9">1010</strain>
    </source>
</reference>
<organism evidence="8 9">
    <name type="scientific">Bradyrhizobium cajani</name>
    <dbReference type="NCBI Taxonomy" id="1928661"/>
    <lineage>
        <taxon>Bacteria</taxon>
        <taxon>Pseudomonadati</taxon>
        <taxon>Pseudomonadota</taxon>
        <taxon>Alphaproteobacteria</taxon>
        <taxon>Hyphomicrobiales</taxon>
        <taxon>Nitrobacteraceae</taxon>
        <taxon>Bradyrhizobium</taxon>
    </lineage>
</organism>
<keyword evidence="9" id="KW-1185">Reference proteome</keyword>
<feature type="transmembrane region" description="Helical" evidence="7">
    <location>
        <begin position="248"/>
        <end position="268"/>
    </location>
</feature>
<evidence type="ECO:0000313" key="9">
    <source>
        <dbReference type="Proteomes" id="UP000449969"/>
    </source>
</evidence>
<dbReference type="PANTHER" id="PTHR30250">
    <property type="entry name" value="PST FAMILY PREDICTED COLANIC ACID TRANSPORTER"/>
    <property type="match status" value="1"/>
</dbReference>
<dbReference type="RefSeq" id="WP_157326836.1">
    <property type="nucleotide sequence ID" value="NZ_JANADL010000020.1"/>
</dbReference>
<dbReference type="InterPro" id="IPR050833">
    <property type="entry name" value="Poly_Biosynth_Transport"/>
</dbReference>
<evidence type="ECO:0000256" key="4">
    <source>
        <dbReference type="ARBA" id="ARBA00022989"/>
    </source>
</evidence>
<feature type="transmembrane region" description="Helical" evidence="7">
    <location>
        <begin position="459"/>
        <end position="483"/>
    </location>
</feature>
<evidence type="ECO:0000256" key="1">
    <source>
        <dbReference type="ARBA" id="ARBA00004651"/>
    </source>
</evidence>
<evidence type="ECO:0000313" key="8">
    <source>
        <dbReference type="EMBL" id="MVT71586.1"/>
    </source>
</evidence>
<feature type="transmembrane region" description="Helical" evidence="7">
    <location>
        <begin position="148"/>
        <end position="171"/>
    </location>
</feature>
<protein>
    <recommendedName>
        <fullName evidence="10">Lipopolysaccharide biosynthesis protein</fullName>
    </recommendedName>
</protein>
<name>A0A844SZZ2_9BRAD</name>
<evidence type="ECO:0000256" key="6">
    <source>
        <dbReference type="SAM" id="MobiDB-lite"/>
    </source>
</evidence>
<keyword evidence="3 7" id="KW-0812">Transmembrane</keyword>
<evidence type="ECO:0000256" key="2">
    <source>
        <dbReference type="ARBA" id="ARBA00022475"/>
    </source>
</evidence>
<feature type="region of interest" description="Disordered" evidence="6">
    <location>
        <begin position="1"/>
        <end position="21"/>
    </location>
</feature>
<feature type="transmembrane region" description="Helical" evidence="7">
    <location>
        <begin position="288"/>
        <end position="307"/>
    </location>
</feature>
<evidence type="ECO:0008006" key="10">
    <source>
        <dbReference type="Google" id="ProtNLM"/>
    </source>
</evidence>
<evidence type="ECO:0000256" key="3">
    <source>
        <dbReference type="ARBA" id="ARBA00022692"/>
    </source>
</evidence>
<dbReference type="GO" id="GO:0005886">
    <property type="term" value="C:plasma membrane"/>
    <property type="evidence" value="ECO:0007669"/>
    <property type="project" value="UniProtKB-SubCell"/>
</dbReference>
<feature type="transmembrane region" description="Helical" evidence="7">
    <location>
        <begin position="398"/>
        <end position="418"/>
    </location>
</feature>
<dbReference type="AlphaFoldDB" id="A0A844SZZ2"/>
<dbReference type="Proteomes" id="UP000449969">
    <property type="component" value="Unassembled WGS sequence"/>
</dbReference>
<feature type="transmembrane region" description="Helical" evidence="7">
    <location>
        <begin position="371"/>
        <end position="391"/>
    </location>
</feature>
<dbReference type="EMBL" id="WQNE01000001">
    <property type="protein sequence ID" value="MVT71586.1"/>
    <property type="molecule type" value="Genomic_DNA"/>
</dbReference>
<feature type="transmembrane region" description="Helical" evidence="7">
    <location>
        <begin position="328"/>
        <end position="351"/>
    </location>
</feature>
<evidence type="ECO:0000256" key="5">
    <source>
        <dbReference type="ARBA" id="ARBA00023136"/>
    </source>
</evidence>
<feature type="transmembrane region" description="Helical" evidence="7">
    <location>
        <begin position="207"/>
        <end position="227"/>
    </location>
</feature>
<gene>
    <name evidence="8" type="ORF">GPL20_00380</name>
</gene>
<comment type="caution">
    <text evidence="8">The sequence shown here is derived from an EMBL/GenBank/DDBJ whole genome shotgun (WGS) entry which is preliminary data.</text>
</comment>
<evidence type="ECO:0000256" key="7">
    <source>
        <dbReference type="SAM" id="Phobius"/>
    </source>
</evidence>
<feature type="transmembrane region" description="Helical" evidence="7">
    <location>
        <begin position="424"/>
        <end position="447"/>
    </location>
</feature>
<keyword evidence="2" id="KW-1003">Cell membrane</keyword>